<evidence type="ECO:0000256" key="2">
    <source>
        <dbReference type="ARBA" id="ARBA00022475"/>
    </source>
</evidence>
<keyword evidence="12" id="KW-1185">Reference proteome</keyword>
<feature type="transmembrane region" description="Helical" evidence="9">
    <location>
        <begin position="120"/>
        <end position="143"/>
    </location>
</feature>
<keyword evidence="5" id="KW-0297">G-protein coupled receptor</keyword>
<proteinExistence type="predicted"/>
<feature type="transmembrane region" description="Helical" evidence="9">
    <location>
        <begin position="163"/>
        <end position="196"/>
    </location>
</feature>
<comment type="subcellular location">
    <subcellularLocation>
        <location evidence="1">Cell membrane</location>
        <topology evidence="1">Multi-pass membrane protein</topology>
    </subcellularLocation>
</comment>
<keyword evidence="6 9" id="KW-0472">Membrane</keyword>
<dbReference type="CDD" id="cd00637">
    <property type="entry name" value="7tm_classA_rhodopsin-like"/>
    <property type="match status" value="1"/>
</dbReference>
<evidence type="ECO:0000256" key="9">
    <source>
        <dbReference type="SAM" id="Phobius"/>
    </source>
</evidence>
<keyword evidence="4 9" id="KW-1133">Transmembrane helix</keyword>
<dbReference type="OrthoDB" id="10044919at2759"/>
<keyword evidence="2" id="KW-1003">Cell membrane</keyword>
<dbReference type="Proteomes" id="UP000271974">
    <property type="component" value="Unassembled WGS sequence"/>
</dbReference>
<sequence>EMRAASVAASLTLAALGSAGNALSIGLICSGGGLGRAAPTMALILGMCSANLVSTALLLPVIAASNLSGAWLFGGALCRVFGYVVYVTLTGESLTLLALTLAQYLTVVHRVTAGTLRRRLPALVAGPWLAAGLIFLAPLTGVWETFAYDPRRGYCTLVSASRLGGAGGMFLILVSTILGTLMTLVIVYCYSAILYVTHRAAPPRVTWGLPSLPFLGLVAADPCLERVSPQFVTAILYVSWSHAATNPIIYALSNTRINRLWTELCCRYCRRLRRGRAEDSVG</sequence>
<evidence type="ECO:0000256" key="1">
    <source>
        <dbReference type="ARBA" id="ARBA00004651"/>
    </source>
</evidence>
<dbReference type="Gene3D" id="1.20.1070.10">
    <property type="entry name" value="Rhodopsin 7-helix transmembrane proteins"/>
    <property type="match status" value="1"/>
</dbReference>
<comment type="caution">
    <text evidence="11">The sequence shown here is derived from an EMBL/GenBank/DDBJ whole genome shotgun (WGS) entry which is preliminary data.</text>
</comment>
<dbReference type="InterPro" id="IPR017452">
    <property type="entry name" value="GPCR_Rhodpsn_7TM"/>
</dbReference>
<evidence type="ECO:0000256" key="7">
    <source>
        <dbReference type="ARBA" id="ARBA00023170"/>
    </source>
</evidence>
<evidence type="ECO:0000256" key="3">
    <source>
        <dbReference type="ARBA" id="ARBA00022692"/>
    </source>
</evidence>
<protein>
    <recommendedName>
        <fullName evidence="10">G-protein coupled receptors family 1 profile domain-containing protein</fullName>
    </recommendedName>
</protein>
<feature type="domain" description="G-protein coupled receptors family 1 profile" evidence="10">
    <location>
        <begin position="20"/>
        <end position="196"/>
    </location>
</feature>
<dbReference type="PROSITE" id="PS50262">
    <property type="entry name" value="G_PROTEIN_RECEP_F1_2"/>
    <property type="match status" value="1"/>
</dbReference>
<dbReference type="EMBL" id="RQTK01001172">
    <property type="protein sequence ID" value="RUS71702.1"/>
    <property type="molecule type" value="Genomic_DNA"/>
</dbReference>
<feature type="transmembrane region" description="Helical" evidence="9">
    <location>
        <begin position="40"/>
        <end position="63"/>
    </location>
</feature>
<keyword evidence="8" id="KW-0807">Transducer</keyword>
<organism evidence="11 12">
    <name type="scientific">Elysia chlorotica</name>
    <name type="common">Eastern emerald elysia</name>
    <name type="synonym">Sea slug</name>
    <dbReference type="NCBI Taxonomy" id="188477"/>
    <lineage>
        <taxon>Eukaryota</taxon>
        <taxon>Metazoa</taxon>
        <taxon>Spiralia</taxon>
        <taxon>Lophotrochozoa</taxon>
        <taxon>Mollusca</taxon>
        <taxon>Gastropoda</taxon>
        <taxon>Heterobranchia</taxon>
        <taxon>Euthyneura</taxon>
        <taxon>Panpulmonata</taxon>
        <taxon>Sacoglossa</taxon>
        <taxon>Placobranchoidea</taxon>
        <taxon>Plakobranchidae</taxon>
        <taxon>Elysia</taxon>
    </lineage>
</organism>
<reference evidence="11 12" key="1">
    <citation type="submission" date="2019-01" db="EMBL/GenBank/DDBJ databases">
        <title>A draft genome assembly of the solar-powered sea slug Elysia chlorotica.</title>
        <authorList>
            <person name="Cai H."/>
            <person name="Li Q."/>
            <person name="Fang X."/>
            <person name="Li J."/>
            <person name="Curtis N.E."/>
            <person name="Altenburger A."/>
            <person name="Shibata T."/>
            <person name="Feng M."/>
            <person name="Maeda T."/>
            <person name="Schwartz J.A."/>
            <person name="Shigenobu S."/>
            <person name="Lundholm N."/>
            <person name="Nishiyama T."/>
            <person name="Yang H."/>
            <person name="Hasebe M."/>
            <person name="Li S."/>
            <person name="Pierce S.K."/>
            <person name="Wang J."/>
        </authorList>
    </citation>
    <scope>NUCLEOTIDE SEQUENCE [LARGE SCALE GENOMIC DNA]</scope>
    <source>
        <strain evidence="11">EC2010</strain>
        <tissue evidence="11">Whole organism of an adult</tissue>
    </source>
</reference>
<dbReference type="PANTHER" id="PTHR24228">
    <property type="entry name" value="B2 BRADYKININ RECEPTOR/ANGIOTENSIN II RECEPTOR"/>
    <property type="match status" value="1"/>
</dbReference>
<dbReference type="Pfam" id="PF00001">
    <property type="entry name" value="7tm_1"/>
    <property type="match status" value="1"/>
</dbReference>
<accession>A0A433SR32</accession>
<dbReference type="SUPFAM" id="SSF81321">
    <property type="entry name" value="Family A G protein-coupled receptor-like"/>
    <property type="match status" value="1"/>
</dbReference>
<dbReference type="GO" id="GO:0004930">
    <property type="term" value="F:G protein-coupled receptor activity"/>
    <property type="evidence" value="ECO:0007669"/>
    <property type="project" value="UniProtKB-KW"/>
</dbReference>
<keyword evidence="7" id="KW-0675">Receptor</keyword>
<name>A0A433SR32_ELYCH</name>
<gene>
    <name evidence="11" type="ORF">EGW08_020529</name>
</gene>
<evidence type="ECO:0000259" key="10">
    <source>
        <dbReference type="PROSITE" id="PS50262"/>
    </source>
</evidence>
<keyword evidence="3 9" id="KW-0812">Transmembrane</keyword>
<evidence type="ECO:0000313" key="12">
    <source>
        <dbReference type="Proteomes" id="UP000271974"/>
    </source>
</evidence>
<dbReference type="STRING" id="188477.A0A433SR32"/>
<evidence type="ECO:0000256" key="5">
    <source>
        <dbReference type="ARBA" id="ARBA00023040"/>
    </source>
</evidence>
<feature type="non-terminal residue" evidence="11">
    <location>
        <position position="282"/>
    </location>
</feature>
<evidence type="ECO:0000256" key="6">
    <source>
        <dbReference type="ARBA" id="ARBA00023136"/>
    </source>
</evidence>
<dbReference type="PRINTS" id="PR00237">
    <property type="entry name" value="GPCRRHODOPSN"/>
</dbReference>
<evidence type="ECO:0000256" key="4">
    <source>
        <dbReference type="ARBA" id="ARBA00022989"/>
    </source>
</evidence>
<dbReference type="GO" id="GO:0005886">
    <property type="term" value="C:plasma membrane"/>
    <property type="evidence" value="ECO:0007669"/>
    <property type="project" value="UniProtKB-SubCell"/>
</dbReference>
<dbReference type="InterPro" id="IPR000276">
    <property type="entry name" value="GPCR_Rhodpsn"/>
</dbReference>
<evidence type="ECO:0000313" key="11">
    <source>
        <dbReference type="EMBL" id="RUS71702.1"/>
    </source>
</evidence>
<dbReference type="AlphaFoldDB" id="A0A433SR32"/>
<feature type="non-terminal residue" evidence="11">
    <location>
        <position position="1"/>
    </location>
</feature>
<evidence type="ECO:0000256" key="8">
    <source>
        <dbReference type="ARBA" id="ARBA00023224"/>
    </source>
</evidence>
<dbReference type="PANTHER" id="PTHR24228:SF74">
    <property type="entry name" value="G-PROTEIN COUPLED RECEPTORS FAMILY 1 PROFILE DOMAIN-CONTAINING PROTEIN"/>
    <property type="match status" value="1"/>
</dbReference>